<feature type="signal peptide" evidence="6">
    <location>
        <begin position="1"/>
        <end position="26"/>
    </location>
</feature>
<sequence length="492" mass="54570">MLPIARGVHHLILRVIVSQAAAMVRAETPWILILLSVCWTEGQSGTDVVQIPIGLESGAIAASSLTASSQWAETYGPERGRLNIDVVKAQGGGWVAKKANTKQWIQVDLLTPYHITGVATQGQSGEPQWVTSFKIACSMDDEIFDTVKDPDYPKSDKIFPANSDRNTVVFNPLPAILCRYVRLIPVAWSGFIGLRMELYREGTVAVACQEDPTGVNYRGNLSQTINNHTCQEWTSQEPHTHDYTPSDFPNAGLDDNYCRNPSNGDTAWCYTTNPGIRWEYCDVDFLDPRCQESTPIPTTMTVHTTNPKTAISVQSDPVTSETTADTTTTSQPARGGRRLPPSGLALTKPPHTNDMTNLETTEADLETTAFPKTSGSPQTKTSGEETTSQGSGTKNQSDFTKTPREPRKGLIDTLAQMDEAQTVYVGLCVPMFVYFICFLTALVLRAITMWIQRLNKKKEPPPCMERPRLMYELVRLRSDDLNKCHRRKGIHK</sequence>
<name>A0A7M7HEP8_STRPU</name>
<keyword evidence="5" id="KW-1133">Transmembrane helix</keyword>
<dbReference type="AlphaFoldDB" id="A0A7M7HEP8"/>
<keyword evidence="2 3" id="KW-1015">Disulfide bond</keyword>
<dbReference type="SUPFAM" id="SSF49785">
    <property type="entry name" value="Galactose-binding domain-like"/>
    <property type="match status" value="1"/>
</dbReference>
<dbReference type="Pfam" id="PF00754">
    <property type="entry name" value="F5_F8_type_C"/>
    <property type="match status" value="1"/>
</dbReference>
<evidence type="ECO:0000256" key="4">
    <source>
        <dbReference type="SAM" id="MobiDB-lite"/>
    </source>
</evidence>
<keyword evidence="10" id="KW-1185">Reference proteome</keyword>
<keyword evidence="6" id="KW-0732">Signal</keyword>
<dbReference type="SMART" id="SM00231">
    <property type="entry name" value="FA58C"/>
    <property type="match status" value="1"/>
</dbReference>
<feature type="disulfide bond" evidence="3">
    <location>
        <begin position="230"/>
        <end position="269"/>
    </location>
</feature>
<dbReference type="RefSeq" id="XP_011660970.2">
    <property type="nucleotide sequence ID" value="XM_011662668.2"/>
</dbReference>
<feature type="chain" id="PRO_5029605389" evidence="6">
    <location>
        <begin position="27"/>
        <end position="492"/>
    </location>
</feature>
<evidence type="ECO:0000256" key="5">
    <source>
        <dbReference type="SAM" id="Phobius"/>
    </source>
</evidence>
<keyword evidence="1 3" id="KW-0420">Kringle</keyword>
<feature type="region of interest" description="Disordered" evidence="4">
    <location>
        <begin position="309"/>
        <end position="406"/>
    </location>
</feature>
<dbReference type="Gene3D" id="2.40.20.10">
    <property type="entry name" value="Plasminogen Kringle 4"/>
    <property type="match status" value="1"/>
</dbReference>
<dbReference type="PANTHER" id="PTHR24543">
    <property type="entry name" value="MULTICOPPER OXIDASE-RELATED"/>
    <property type="match status" value="1"/>
</dbReference>
<comment type="caution">
    <text evidence="3">Lacks conserved residue(s) required for the propagation of feature annotation.</text>
</comment>
<dbReference type="InterPro" id="IPR018056">
    <property type="entry name" value="Kringle_CS"/>
</dbReference>
<dbReference type="KEGG" id="spu:587152"/>
<dbReference type="FunFam" id="2.40.20.10:FF:000022">
    <property type="entry name" value="Uncharacterized protein"/>
    <property type="match status" value="1"/>
</dbReference>
<evidence type="ECO:0000256" key="3">
    <source>
        <dbReference type="PROSITE-ProRule" id="PRU00121"/>
    </source>
</evidence>
<dbReference type="InParanoid" id="A0A7M7HEP8"/>
<evidence type="ECO:0000259" key="7">
    <source>
        <dbReference type="PROSITE" id="PS50022"/>
    </source>
</evidence>
<feature type="domain" description="Kringle" evidence="8">
    <location>
        <begin position="214"/>
        <end position="290"/>
    </location>
</feature>
<dbReference type="PANTHER" id="PTHR24543:SF325">
    <property type="entry name" value="F5_8 TYPE C DOMAIN-CONTAINING PROTEIN"/>
    <property type="match status" value="1"/>
</dbReference>
<keyword evidence="5" id="KW-0472">Membrane</keyword>
<dbReference type="PROSITE" id="PS50022">
    <property type="entry name" value="FA58C_3"/>
    <property type="match status" value="1"/>
</dbReference>
<dbReference type="EnsemblMetazoa" id="XM_011662668">
    <property type="protein sequence ID" value="XP_011660970"/>
    <property type="gene ID" value="LOC587152"/>
</dbReference>
<evidence type="ECO:0000313" key="9">
    <source>
        <dbReference type="EnsemblMetazoa" id="XP_011660970"/>
    </source>
</evidence>
<evidence type="ECO:0000256" key="1">
    <source>
        <dbReference type="ARBA" id="ARBA00022572"/>
    </source>
</evidence>
<reference evidence="10" key="1">
    <citation type="submission" date="2015-02" db="EMBL/GenBank/DDBJ databases">
        <title>Genome sequencing for Strongylocentrotus purpuratus.</title>
        <authorList>
            <person name="Murali S."/>
            <person name="Liu Y."/>
            <person name="Vee V."/>
            <person name="English A."/>
            <person name="Wang M."/>
            <person name="Skinner E."/>
            <person name="Han Y."/>
            <person name="Muzny D.M."/>
            <person name="Worley K.C."/>
            <person name="Gibbs R.A."/>
        </authorList>
    </citation>
    <scope>NUCLEOTIDE SEQUENCE</scope>
</reference>
<feature type="domain" description="F5/8 type C" evidence="7">
    <location>
        <begin position="48"/>
        <end position="201"/>
    </location>
</feature>
<dbReference type="CDD" id="cd00057">
    <property type="entry name" value="FA58C"/>
    <property type="match status" value="1"/>
</dbReference>
<dbReference type="PROSITE" id="PS00021">
    <property type="entry name" value="KRINGLE_1"/>
    <property type="match status" value="1"/>
</dbReference>
<evidence type="ECO:0000256" key="6">
    <source>
        <dbReference type="SAM" id="SignalP"/>
    </source>
</evidence>
<dbReference type="FunFam" id="2.60.120.260:FF:000016">
    <property type="entry name" value="Contactin-associated protein-like 4 isoform 1"/>
    <property type="match status" value="1"/>
</dbReference>
<dbReference type="InterPro" id="IPR000421">
    <property type="entry name" value="FA58C"/>
</dbReference>
<evidence type="ECO:0000313" key="10">
    <source>
        <dbReference type="Proteomes" id="UP000007110"/>
    </source>
</evidence>
<dbReference type="Gene3D" id="2.60.120.260">
    <property type="entry name" value="Galactose-binding domain-like"/>
    <property type="match status" value="1"/>
</dbReference>
<dbReference type="SUPFAM" id="SSF57440">
    <property type="entry name" value="Kringle-like"/>
    <property type="match status" value="1"/>
</dbReference>
<dbReference type="PROSITE" id="PS50070">
    <property type="entry name" value="KRINGLE_2"/>
    <property type="match status" value="1"/>
</dbReference>
<dbReference type="InterPro" id="IPR008979">
    <property type="entry name" value="Galactose-bd-like_sf"/>
</dbReference>
<dbReference type="Proteomes" id="UP000007110">
    <property type="component" value="Unassembled WGS sequence"/>
</dbReference>
<dbReference type="OrthoDB" id="26719at2759"/>
<reference evidence="9" key="2">
    <citation type="submission" date="2021-01" db="UniProtKB">
        <authorList>
            <consortium name="EnsemblMetazoa"/>
        </authorList>
    </citation>
    <scope>IDENTIFICATION</scope>
</reference>
<proteinExistence type="predicted"/>
<protein>
    <submittedName>
        <fullName evidence="9">Uncharacterized protein</fullName>
    </submittedName>
</protein>
<accession>A0A7M7HEP8</accession>
<feature type="disulfide bond" evidence="3">
    <location>
        <begin position="258"/>
        <end position="281"/>
    </location>
</feature>
<dbReference type="Pfam" id="PF00051">
    <property type="entry name" value="Kringle"/>
    <property type="match status" value="1"/>
</dbReference>
<dbReference type="InterPro" id="IPR000001">
    <property type="entry name" value="Kringle"/>
</dbReference>
<feature type="transmembrane region" description="Helical" evidence="5">
    <location>
        <begin position="423"/>
        <end position="447"/>
    </location>
</feature>
<dbReference type="PRINTS" id="PR00018">
    <property type="entry name" value="KRINGLE"/>
</dbReference>
<evidence type="ECO:0000256" key="2">
    <source>
        <dbReference type="ARBA" id="ARBA00023157"/>
    </source>
</evidence>
<keyword evidence="5" id="KW-0812">Transmembrane</keyword>
<dbReference type="SMART" id="SM00130">
    <property type="entry name" value="KR"/>
    <property type="match status" value="1"/>
</dbReference>
<organism evidence="9 10">
    <name type="scientific">Strongylocentrotus purpuratus</name>
    <name type="common">Purple sea urchin</name>
    <dbReference type="NCBI Taxonomy" id="7668"/>
    <lineage>
        <taxon>Eukaryota</taxon>
        <taxon>Metazoa</taxon>
        <taxon>Echinodermata</taxon>
        <taxon>Eleutherozoa</taxon>
        <taxon>Echinozoa</taxon>
        <taxon>Echinoidea</taxon>
        <taxon>Euechinoidea</taxon>
        <taxon>Echinacea</taxon>
        <taxon>Camarodonta</taxon>
        <taxon>Echinidea</taxon>
        <taxon>Strongylocentrotidae</taxon>
        <taxon>Strongylocentrotus</taxon>
    </lineage>
</organism>
<dbReference type="CDD" id="cd00108">
    <property type="entry name" value="KR"/>
    <property type="match status" value="1"/>
</dbReference>
<evidence type="ECO:0000259" key="8">
    <source>
        <dbReference type="PROSITE" id="PS50070"/>
    </source>
</evidence>
<feature type="compositionally biased region" description="Low complexity" evidence="4">
    <location>
        <begin position="319"/>
        <end position="329"/>
    </location>
</feature>
<dbReference type="GeneID" id="587152"/>
<dbReference type="InterPro" id="IPR038178">
    <property type="entry name" value="Kringle_sf"/>
</dbReference>
<feature type="compositionally biased region" description="Polar residues" evidence="4">
    <location>
        <begin position="370"/>
        <end position="400"/>
    </location>
</feature>
<dbReference type="InterPro" id="IPR013806">
    <property type="entry name" value="Kringle-like"/>
</dbReference>
<dbReference type="PROSITE" id="PS01285">
    <property type="entry name" value="FA58C_1"/>
    <property type="match status" value="1"/>
</dbReference>